<protein>
    <submittedName>
        <fullName evidence="1">PD-(D/E)XK nuclease family protein</fullName>
    </submittedName>
</protein>
<gene>
    <name evidence="1" type="ORF">NPM19_27285</name>
</gene>
<reference evidence="1" key="1">
    <citation type="submission" date="2022-07" db="EMBL/GenBank/DDBJ databases">
        <title>Identification and characterization of Bacillus thuringiensis and other Bacillus cereus group isolates from spinach by whole genome sequencing.</title>
        <authorList>
            <person name="Zao X."/>
            <person name="Zervas A."/>
            <person name="Hendriks M."/>
            <person name="Rajkovic A."/>
            <person name="Van Overbeek L."/>
            <person name="Hendriksen N.B."/>
            <person name="Uyttendaele M."/>
        </authorList>
    </citation>
    <scope>NUCLEOTIDE SEQUENCE</scope>
    <source>
        <strain evidence="1">781001F-1</strain>
    </source>
</reference>
<dbReference type="RefSeq" id="WP_134208486.1">
    <property type="nucleotide sequence ID" value="NZ_JANHDY010000072.1"/>
</dbReference>
<dbReference type="Gene3D" id="3.90.320.10">
    <property type="match status" value="1"/>
</dbReference>
<sequence length="339" mass="38912">MERGPIIEQLFQEQLDKYYASPSSGFHDERLTRKFYEQKLRHLAWKPYPKDGLVTFGASGTDKCDREIVFKHGGTKVQKSEDIPFRGRQRRAGNSVVDFTQLDLVHMEKRLKEDALFTIPINESGDWMFEDAVQTRKVFEYDGVKFAITAKPDGILRYEGDLIIFEYKTKATGIREMNGKLDFKGPQADHLRQVTAESLVFGIKERIILYESLHKPSWFSDEATKSVPKTRKTWLNGEPVPDTRAFYSYVTDEAQEELLADLARQAKLIYAGKLPEMTVEMTGKCGFCPYSEKCKASLSESEVRMLRDSEERYAHSNLAGKSDHRNLMSYLEGVTNDQA</sequence>
<dbReference type="EMBL" id="JANHEB010000066">
    <property type="protein sequence ID" value="MCQ6288328.1"/>
    <property type="molecule type" value="Genomic_DNA"/>
</dbReference>
<accession>A0AAW5L2D0</accession>
<comment type="caution">
    <text evidence="1">The sequence shown here is derived from an EMBL/GenBank/DDBJ whole genome shotgun (WGS) entry which is preliminary data.</text>
</comment>
<dbReference type="AlphaFoldDB" id="A0AAW5L2D0"/>
<evidence type="ECO:0000313" key="1">
    <source>
        <dbReference type="EMBL" id="MCQ6288328.1"/>
    </source>
</evidence>
<proteinExistence type="predicted"/>
<dbReference type="InterPro" id="IPR011604">
    <property type="entry name" value="PDDEXK-like_dom_sf"/>
</dbReference>
<organism evidence="1 2">
    <name type="scientific">Bacillus cereus</name>
    <dbReference type="NCBI Taxonomy" id="1396"/>
    <lineage>
        <taxon>Bacteria</taxon>
        <taxon>Bacillati</taxon>
        <taxon>Bacillota</taxon>
        <taxon>Bacilli</taxon>
        <taxon>Bacillales</taxon>
        <taxon>Bacillaceae</taxon>
        <taxon>Bacillus</taxon>
        <taxon>Bacillus cereus group</taxon>
    </lineage>
</organism>
<evidence type="ECO:0000313" key="2">
    <source>
        <dbReference type="Proteomes" id="UP001204643"/>
    </source>
</evidence>
<dbReference type="Proteomes" id="UP001204643">
    <property type="component" value="Unassembled WGS sequence"/>
</dbReference>
<name>A0AAW5L2D0_BACCE</name>